<reference evidence="11 12" key="1">
    <citation type="submission" date="2019-10" db="EMBL/GenBank/DDBJ databases">
        <authorList>
            <person name="Palmer J.M."/>
        </authorList>
    </citation>
    <scope>NUCLEOTIDE SEQUENCE [LARGE SCALE GENOMIC DNA]</scope>
    <source>
        <strain evidence="11 12">TWF694</strain>
    </source>
</reference>
<dbReference type="CDD" id="cd22584">
    <property type="entry name" value="Rcat_RBR_unk"/>
    <property type="match status" value="1"/>
</dbReference>
<dbReference type="SUPFAM" id="SSF57850">
    <property type="entry name" value="RING/U-box"/>
    <property type="match status" value="2"/>
</dbReference>
<evidence type="ECO:0000256" key="9">
    <source>
        <dbReference type="SAM" id="MobiDB-lite"/>
    </source>
</evidence>
<comment type="caution">
    <text evidence="11">The sequence shown here is derived from an EMBL/GenBank/DDBJ whole genome shotgun (WGS) entry which is preliminary data.</text>
</comment>
<evidence type="ECO:0000256" key="3">
    <source>
        <dbReference type="ARBA" id="ARBA00022679"/>
    </source>
</evidence>
<dbReference type="InterPro" id="IPR031127">
    <property type="entry name" value="E3_UB_ligase_RBR"/>
</dbReference>
<keyword evidence="4" id="KW-0479">Metal-binding</keyword>
<name>A0AAV9XEF1_9PEZI</name>
<organism evidence="11 12">
    <name type="scientific">Orbilia ellipsospora</name>
    <dbReference type="NCBI Taxonomy" id="2528407"/>
    <lineage>
        <taxon>Eukaryota</taxon>
        <taxon>Fungi</taxon>
        <taxon>Dikarya</taxon>
        <taxon>Ascomycota</taxon>
        <taxon>Pezizomycotina</taxon>
        <taxon>Orbiliomycetes</taxon>
        <taxon>Orbiliales</taxon>
        <taxon>Orbiliaceae</taxon>
        <taxon>Orbilia</taxon>
    </lineage>
</organism>
<dbReference type="Gene3D" id="3.30.40.10">
    <property type="entry name" value="Zinc/RING finger domain, C3HC4 (zinc finger)"/>
    <property type="match status" value="1"/>
</dbReference>
<dbReference type="InterPro" id="IPR044066">
    <property type="entry name" value="TRIAD_supradom"/>
</dbReference>
<feature type="compositionally biased region" description="Basic and acidic residues" evidence="9">
    <location>
        <begin position="378"/>
        <end position="389"/>
    </location>
</feature>
<accession>A0AAV9XEF1</accession>
<dbReference type="PANTHER" id="PTHR11685">
    <property type="entry name" value="RBR FAMILY RING FINGER AND IBR DOMAIN-CONTAINING"/>
    <property type="match status" value="1"/>
</dbReference>
<evidence type="ECO:0000256" key="1">
    <source>
        <dbReference type="ARBA" id="ARBA00001798"/>
    </source>
</evidence>
<evidence type="ECO:0000313" key="11">
    <source>
        <dbReference type="EMBL" id="KAK6540485.1"/>
    </source>
</evidence>
<dbReference type="EMBL" id="JAVHJO010000005">
    <property type="protein sequence ID" value="KAK6540485.1"/>
    <property type="molecule type" value="Genomic_DNA"/>
</dbReference>
<dbReference type="Pfam" id="PF01485">
    <property type="entry name" value="IBR"/>
    <property type="match status" value="1"/>
</dbReference>
<dbReference type="AlphaFoldDB" id="A0AAV9XEF1"/>
<evidence type="ECO:0000256" key="8">
    <source>
        <dbReference type="ARBA" id="ARBA00022833"/>
    </source>
</evidence>
<keyword evidence="6" id="KW-0863">Zinc-finger</keyword>
<evidence type="ECO:0000256" key="2">
    <source>
        <dbReference type="ARBA" id="ARBA00012251"/>
    </source>
</evidence>
<evidence type="ECO:0000256" key="7">
    <source>
        <dbReference type="ARBA" id="ARBA00022786"/>
    </source>
</evidence>
<dbReference type="GO" id="GO:0008270">
    <property type="term" value="F:zinc ion binding"/>
    <property type="evidence" value="ECO:0007669"/>
    <property type="project" value="UniProtKB-KW"/>
</dbReference>
<keyword evidence="3" id="KW-0808">Transferase</keyword>
<proteinExistence type="predicted"/>
<feature type="compositionally biased region" description="Basic and acidic residues" evidence="9">
    <location>
        <begin position="342"/>
        <end position="355"/>
    </location>
</feature>
<dbReference type="GO" id="GO:0016567">
    <property type="term" value="P:protein ubiquitination"/>
    <property type="evidence" value="ECO:0007669"/>
    <property type="project" value="InterPro"/>
</dbReference>
<dbReference type="InterPro" id="IPR002867">
    <property type="entry name" value="IBR_dom"/>
</dbReference>
<evidence type="ECO:0000256" key="5">
    <source>
        <dbReference type="ARBA" id="ARBA00022737"/>
    </source>
</evidence>
<dbReference type="Proteomes" id="UP001365542">
    <property type="component" value="Unassembled WGS sequence"/>
</dbReference>
<evidence type="ECO:0000313" key="12">
    <source>
        <dbReference type="Proteomes" id="UP001365542"/>
    </source>
</evidence>
<keyword evidence="12" id="KW-1185">Reference proteome</keyword>
<comment type="catalytic activity">
    <reaction evidence="1">
        <text>[E2 ubiquitin-conjugating enzyme]-S-ubiquitinyl-L-cysteine + [acceptor protein]-L-lysine = [E2 ubiquitin-conjugating enzyme]-L-cysteine + [acceptor protein]-N(6)-ubiquitinyl-L-lysine.</text>
        <dbReference type="EC" id="2.3.2.31"/>
    </reaction>
</comment>
<feature type="compositionally biased region" description="Polar residues" evidence="9">
    <location>
        <begin position="390"/>
        <end position="402"/>
    </location>
</feature>
<dbReference type="GO" id="GO:0061630">
    <property type="term" value="F:ubiquitin protein ligase activity"/>
    <property type="evidence" value="ECO:0007669"/>
    <property type="project" value="UniProtKB-EC"/>
</dbReference>
<evidence type="ECO:0000256" key="6">
    <source>
        <dbReference type="ARBA" id="ARBA00022771"/>
    </source>
</evidence>
<dbReference type="EC" id="2.3.2.31" evidence="2"/>
<feature type="domain" description="RING-type" evidence="10">
    <location>
        <begin position="63"/>
        <end position="261"/>
    </location>
</feature>
<evidence type="ECO:0000256" key="4">
    <source>
        <dbReference type="ARBA" id="ARBA00022723"/>
    </source>
</evidence>
<feature type="region of interest" description="Disordered" evidence="9">
    <location>
        <begin position="1"/>
        <end position="21"/>
    </location>
</feature>
<evidence type="ECO:0000259" key="10">
    <source>
        <dbReference type="PROSITE" id="PS51873"/>
    </source>
</evidence>
<feature type="region of interest" description="Disordered" evidence="9">
    <location>
        <begin position="342"/>
        <end position="412"/>
    </location>
</feature>
<keyword evidence="8" id="KW-0862">Zinc</keyword>
<keyword evidence="7" id="KW-0833">Ubl conjugation pathway</keyword>
<dbReference type="InterPro" id="IPR013083">
    <property type="entry name" value="Znf_RING/FYVE/PHD"/>
</dbReference>
<dbReference type="Gene3D" id="1.20.120.1750">
    <property type="match status" value="1"/>
</dbReference>
<dbReference type="PROSITE" id="PS51873">
    <property type="entry name" value="TRIAD"/>
    <property type="match status" value="1"/>
</dbReference>
<sequence>MTKFESLSNTPNPTKTKPLKKVDDVESEIRKLAASLKWTTALRYTRSTTRTRSIIKAEYPLEKRSTCYICEDVLFLYESATLLCGHTHCHSCIRQNYETVIRDPKLYPPRCCEPLELKTTIFVLSTEQLDSFMGVKARSESRKLLNCAYCDKEMADAFTSINQTEAYCVDCKKLTCVTCGKAMHKSICPEGNGVKELIATAEKRGWSPCPKCNRIIEKRDGCNYVYCLCGTYFCYVCGNPVVYPAGTGCQCMSGGRVKVKVSKVLDAAEDEALPLRDGTSYQRILQGHQRESAQKQKFIIQSRKQLATIITKKNKELAVATKITDLREELEALKLVDKQVKETKENKTTSRKEKTSTTTKPKVAENGLQNTNKRKRREPVPRKSRKEGQKTTAPTAKTQSNVKVGERISAKA</sequence>
<protein>
    <recommendedName>
        <fullName evidence="2">RBR-type E3 ubiquitin transferase</fullName>
        <ecNumber evidence="2">2.3.2.31</ecNumber>
    </recommendedName>
</protein>
<keyword evidence="5" id="KW-0677">Repeat</keyword>
<gene>
    <name evidence="11" type="ORF">TWF694_009275</name>
</gene>